<dbReference type="HAMAP" id="MF_00220_B">
    <property type="entry name" value="PyrC_classI_B"/>
    <property type="match status" value="1"/>
</dbReference>
<proteinExistence type="inferred from homology"/>
<dbReference type="Gene3D" id="2.30.40.10">
    <property type="entry name" value="Urease, subunit C, domain 1"/>
    <property type="match status" value="1"/>
</dbReference>
<dbReference type="GO" id="GO:0044205">
    <property type="term" value="P:'de novo' UMP biosynthetic process"/>
    <property type="evidence" value="ECO:0007669"/>
    <property type="project" value="UniProtKB-UniRule"/>
</dbReference>
<dbReference type="PANTHER" id="PTHR43668:SF2">
    <property type="entry name" value="ALLANTOINASE"/>
    <property type="match status" value="1"/>
</dbReference>
<feature type="binding site" evidence="6">
    <location>
        <begin position="60"/>
        <end position="62"/>
    </location>
    <ligand>
        <name>substrate</name>
    </ligand>
</feature>
<dbReference type="OrthoDB" id="9803027at2"/>
<dbReference type="Gene3D" id="3.20.20.140">
    <property type="entry name" value="Metal-dependent hydrolases"/>
    <property type="match status" value="1"/>
</dbReference>
<dbReference type="Proteomes" id="UP000189733">
    <property type="component" value="Unassembled WGS sequence"/>
</dbReference>
<dbReference type="AlphaFoldDB" id="A0A1T4WDM6"/>
<evidence type="ECO:0000256" key="3">
    <source>
        <dbReference type="ARBA" id="ARBA00022723"/>
    </source>
</evidence>
<evidence type="ECO:0000256" key="5">
    <source>
        <dbReference type="ARBA" id="ARBA00022975"/>
    </source>
</evidence>
<protein>
    <recommendedName>
        <fullName evidence="6">Dihydroorotase</fullName>
        <shortName evidence="6">DHOase</shortName>
        <ecNumber evidence="6">3.5.2.3</ecNumber>
    </recommendedName>
</protein>
<evidence type="ECO:0000256" key="4">
    <source>
        <dbReference type="ARBA" id="ARBA00022801"/>
    </source>
</evidence>
<comment type="pathway">
    <text evidence="6">Pyrimidine metabolism; UMP biosynthesis via de novo pathway; (S)-dihydroorotate from bicarbonate: step 3/3.</text>
</comment>
<keyword evidence="3 6" id="KW-0479">Metal-binding</keyword>
<feature type="binding site" evidence="6">
    <location>
        <position position="279"/>
    </location>
    <ligand>
        <name>substrate</name>
    </ligand>
</feature>
<dbReference type="InterPro" id="IPR032466">
    <property type="entry name" value="Metal_Hydrolase"/>
</dbReference>
<dbReference type="RefSeq" id="WP_078685309.1">
    <property type="nucleotide sequence ID" value="NZ_FUYA01000006.1"/>
</dbReference>
<dbReference type="GO" id="GO:0004151">
    <property type="term" value="F:dihydroorotase activity"/>
    <property type="evidence" value="ECO:0007669"/>
    <property type="project" value="UniProtKB-UniRule"/>
</dbReference>
<accession>A0A1T4WDM6</accession>
<reference evidence="8 9" key="1">
    <citation type="submission" date="2017-02" db="EMBL/GenBank/DDBJ databases">
        <authorList>
            <person name="Peterson S.W."/>
        </authorList>
    </citation>
    <scope>NUCLEOTIDE SEQUENCE [LARGE SCALE GENOMIC DNA]</scope>
    <source>
        <strain evidence="8 9">DSM 18034</strain>
    </source>
</reference>
<dbReference type="UniPathway" id="UPA00070">
    <property type="reaction ID" value="UER00117"/>
</dbReference>
<comment type="catalytic activity">
    <reaction evidence="6">
        <text>(S)-dihydroorotate + H2O = N-carbamoyl-L-aspartate + H(+)</text>
        <dbReference type="Rhea" id="RHEA:24296"/>
        <dbReference type="ChEBI" id="CHEBI:15377"/>
        <dbReference type="ChEBI" id="CHEBI:15378"/>
        <dbReference type="ChEBI" id="CHEBI:30864"/>
        <dbReference type="ChEBI" id="CHEBI:32814"/>
        <dbReference type="EC" id="3.5.2.3"/>
    </reaction>
</comment>
<dbReference type="GO" id="GO:0005737">
    <property type="term" value="C:cytoplasm"/>
    <property type="evidence" value="ECO:0007669"/>
    <property type="project" value="TreeGrafter"/>
</dbReference>
<keyword evidence="6" id="KW-0862">Zinc</keyword>
<dbReference type="GO" id="GO:0006145">
    <property type="term" value="P:purine nucleobase catabolic process"/>
    <property type="evidence" value="ECO:0007669"/>
    <property type="project" value="TreeGrafter"/>
</dbReference>
<evidence type="ECO:0000313" key="9">
    <source>
        <dbReference type="Proteomes" id="UP000189733"/>
    </source>
</evidence>
<keyword evidence="5 6" id="KW-0665">Pyrimidine biosynthesis</keyword>
<feature type="binding site" evidence="6">
    <location>
        <position position="60"/>
    </location>
    <ligand>
        <name>Zn(2+)</name>
        <dbReference type="ChEBI" id="CHEBI:29105"/>
        <label>1</label>
    </ligand>
</feature>
<feature type="binding site" evidence="6">
    <location>
        <position position="58"/>
    </location>
    <ligand>
        <name>Zn(2+)</name>
        <dbReference type="ChEBI" id="CHEBI:29105"/>
        <label>1</label>
    </ligand>
</feature>
<feature type="binding site" evidence="6">
    <location>
        <position position="310"/>
    </location>
    <ligand>
        <name>substrate</name>
    </ligand>
</feature>
<dbReference type="PANTHER" id="PTHR43668">
    <property type="entry name" value="ALLANTOINASE"/>
    <property type="match status" value="1"/>
</dbReference>
<keyword evidence="4 6" id="KW-0378">Hydrolase</keyword>
<dbReference type="InterPro" id="IPR050138">
    <property type="entry name" value="DHOase/Allantoinase_Hydrolase"/>
</dbReference>
<dbReference type="CDD" id="cd01317">
    <property type="entry name" value="DHOase_IIa"/>
    <property type="match status" value="1"/>
</dbReference>
<comment type="caution">
    <text evidence="6">Lacks conserved residue(s) required for the propagation of feature annotation.</text>
</comment>
<evidence type="ECO:0000256" key="2">
    <source>
        <dbReference type="ARBA" id="ARBA00010286"/>
    </source>
</evidence>
<dbReference type="SUPFAM" id="SSF51556">
    <property type="entry name" value="Metallo-dependent hydrolases"/>
    <property type="match status" value="1"/>
</dbReference>
<dbReference type="InterPro" id="IPR004722">
    <property type="entry name" value="DHOase"/>
</dbReference>
<organism evidence="8 9">
    <name type="scientific">Desulfobaculum bizertense DSM 18034</name>
    <dbReference type="NCBI Taxonomy" id="1121442"/>
    <lineage>
        <taxon>Bacteria</taxon>
        <taxon>Pseudomonadati</taxon>
        <taxon>Thermodesulfobacteriota</taxon>
        <taxon>Desulfovibrionia</taxon>
        <taxon>Desulfovibrionales</taxon>
        <taxon>Desulfovibrionaceae</taxon>
        <taxon>Desulfobaculum</taxon>
    </lineage>
</organism>
<feature type="active site" evidence="6">
    <location>
        <position position="306"/>
    </location>
</feature>
<dbReference type="GO" id="GO:0008270">
    <property type="term" value="F:zinc ion binding"/>
    <property type="evidence" value="ECO:0007669"/>
    <property type="project" value="UniProtKB-UniRule"/>
</dbReference>
<evidence type="ECO:0000256" key="6">
    <source>
        <dbReference type="HAMAP-Rule" id="MF_00220"/>
    </source>
</evidence>
<evidence type="ECO:0000313" key="8">
    <source>
        <dbReference type="EMBL" id="SKA74771.1"/>
    </source>
</evidence>
<feature type="binding site" evidence="6">
    <location>
        <position position="92"/>
    </location>
    <ligand>
        <name>substrate</name>
    </ligand>
</feature>
<feature type="binding site" evidence="6">
    <location>
        <position position="180"/>
    </location>
    <ligand>
        <name>Zn(2+)</name>
        <dbReference type="ChEBI" id="CHEBI:29105"/>
        <label>2</label>
    </ligand>
</feature>
<name>A0A1T4WDM6_9BACT</name>
<dbReference type="InterPro" id="IPR024403">
    <property type="entry name" value="DHOase_cat"/>
</dbReference>
<feature type="binding site" evidence="6">
    <location>
        <position position="306"/>
    </location>
    <ligand>
        <name>Zn(2+)</name>
        <dbReference type="ChEBI" id="CHEBI:29105"/>
        <label>1</label>
    </ligand>
</feature>
<dbReference type="PROSITE" id="PS00483">
    <property type="entry name" value="DIHYDROOROTASE_2"/>
    <property type="match status" value="1"/>
</dbReference>
<feature type="domain" description="Dihydroorotase catalytic" evidence="7">
    <location>
        <begin position="47"/>
        <end position="239"/>
    </location>
</feature>
<dbReference type="NCBIfam" id="TIGR00857">
    <property type="entry name" value="pyrC_multi"/>
    <property type="match status" value="1"/>
</dbReference>
<dbReference type="InterPro" id="IPR002195">
    <property type="entry name" value="Dihydroorotase_CS"/>
</dbReference>
<comment type="similarity">
    <text evidence="2 6">Belongs to the metallo-dependent hydrolases superfamily. DHOase family. Class I DHOase subfamily.</text>
</comment>
<feature type="binding site" evidence="6">
    <location>
        <position position="233"/>
    </location>
    <ligand>
        <name>Zn(2+)</name>
        <dbReference type="ChEBI" id="CHEBI:29105"/>
        <label>2</label>
    </ligand>
</feature>
<dbReference type="InterPro" id="IPR011059">
    <property type="entry name" value="Metal-dep_hydrolase_composite"/>
</dbReference>
<dbReference type="GO" id="GO:0004038">
    <property type="term" value="F:allantoinase activity"/>
    <property type="evidence" value="ECO:0007669"/>
    <property type="project" value="TreeGrafter"/>
</dbReference>
<dbReference type="SUPFAM" id="SSF51338">
    <property type="entry name" value="Composite domain of metallo-dependent hydrolases"/>
    <property type="match status" value="1"/>
</dbReference>
<keyword evidence="9" id="KW-1185">Reference proteome</keyword>
<feature type="binding site" evidence="6">
    <location>
        <position position="153"/>
    </location>
    <ligand>
        <name>Zn(2+)</name>
        <dbReference type="ChEBI" id="CHEBI:29105"/>
        <label>2</label>
    </ligand>
</feature>
<sequence length="422" mass="45369">MSQSSFVLENVLWHDAAHDLHVENGAVKELVPAGSVASDAKKIDGKGMLLLPALTDVHTHLREPGQEWKEDIASGLTAAAHGGFANIMCMANTSPVNHTAAVTTLMLDKARKAFPDGGPRLFPIGALTMDLAGKDLAPMGELVEAGCKAISNDGQPVENNELFRRALEYAADCGVRVIDHCEDPHMTIGAGINEGVVSSRLGLKGQSTCAEAIQVARDVILSEYLKIPVHLAHISCRESLEIIRSAKERGVQITAETCPHYLTLTEEATAEYDTNAKVNPPLRTQDDVDAMREAVRTGVIDMLATDHAPHAAHEKEHPFMQAPNGITGLDTALPVTMKLVEDGILSIDDLIRLWCTAPAKTFGLPCNTFAPGDPADFILYDPKEFWVVSEETLYSKGKNTPLLGTTMLGRCAALYVGGHSVI</sequence>
<dbReference type="EMBL" id="FUYA01000006">
    <property type="protein sequence ID" value="SKA74771.1"/>
    <property type="molecule type" value="Genomic_DNA"/>
</dbReference>
<dbReference type="STRING" id="1121442.SAMN02745702_02032"/>
<comment type="cofactor">
    <cofactor evidence="6">
        <name>Zn(2+)</name>
        <dbReference type="ChEBI" id="CHEBI:29105"/>
    </cofactor>
    <text evidence="6">Binds 2 Zn(2+) ions per subunit.</text>
</comment>
<dbReference type="Pfam" id="PF12890">
    <property type="entry name" value="DHOase"/>
    <property type="match status" value="1"/>
</dbReference>
<evidence type="ECO:0000259" key="7">
    <source>
        <dbReference type="Pfam" id="PF12890"/>
    </source>
</evidence>
<dbReference type="EC" id="3.5.2.3" evidence="6"/>
<feature type="binding site" evidence="6">
    <location>
        <position position="153"/>
    </location>
    <ligand>
        <name>Zn(2+)</name>
        <dbReference type="ChEBI" id="CHEBI:29105"/>
        <label>1</label>
    </ligand>
</feature>
<gene>
    <name evidence="6" type="primary">pyrC</name>
    <name evidence="8" type="ORF">SAMN02745702_02032</name>
</gene>
<comment type="function">
    <text evidence="1 6">Catalyzes the reversible cyclization of carbamoyl aspartate to dihydroorotate.</text>
</comment>
<evidence type="ECO:0000256" key="1">
    <source>
        <dbReference type="ARBA" id="ARBA00002368"/>
    </source>
</evidence>